<reference evidence="1 2" key="1">
    <citation type="journal article" date="2013" name="Int. J. Syst. Evol. Microbiol.">
        <title>Kordia antarctica sp. nov., isolated from Antarctic seawater.</title>
        <authorList>
            <person name="Baek K."/>
            <person name="Choi A."/>
            <person name="Kang I."/>
            <person name="Lee K."/>
            <person name="Cho J.C."/>
        </authorList>
    </citation>
    <scope>NUCLEOTIDE SEQUENCE [LARGE SCALE GENOMIC DNA]</scope>
    <source>
        <strain evidence="1 2">IMCC3317</strain>
    </source>
</reference>
<evidence type="ECO:0000313" key="1">
    <source>
        <dbReference type="EMBL" id="QHI38937.1"/>
    </source>
</evidence>
<proteinExistence type="predicted"/>
<dbReference type="Proteomes" id="UP000464657">
    <property type="component" value="Chromosome"/>
</dbReference>
<dbReference type="RefSeq" id="WP_160131455.1">
    <property type="nucleotide sequence ID" value="NZ_CP019288.1"/>
</dbReference>
<sequence length="185" mass="22066">MKTIIFLLISSLFIFQFSKEKKNNFKNVTEFNTIELDTFRINWYLNEPIDYKRIDTVQIAIVRTESKPTPYFIKGDNVSYTYYYENNMVGEMKGFQHKIDSTWIFGHSGWFMNSFKCDSKKLPLKFNLEIGSSVSNFIQFFGKPTKQDSKHMFYDFSHFRSRKKLNIYIENEKVKEIKITSVNSI</sequence>
<dbReference type="AlphaFoldDB" id="A0A7L4ZR05"/>
<dbReference type="OrthoDB" id="9849695at2"/>
<evidence type="ECO:0000313" key="2">
    <source>
        <dbReference type="Proteomes" id="UP000464657"/>
    </source>
</evidence>
<accession>A0A7L4ZR05</accession>
<keyword evidence="2" id="KW-1185">Reference proteome</keyword>
<dbReference type="EMBL" id="CP019288">
    <property type="protein sequence ID" value="QHI38937.1"/>
    <property type="molecule type" value="Genomic_DNA"/>
</dbReference>
<name>A0A7L4ZR05_9FLAO</name>
<organism evidence="1 2">
    <name type="scientific">Kordia antarctica</name>
    <dbReference type="NCBI Taxonomy" id="1218801"/>
    <lineage>
        <taxon>Bacteria</taxon>
        <taxon>Pseudomonadati</taxon>
        <taxon>Bacteroidota</taxon>
        <taxon>Flavobacteriia</taxon>
        <taxon>Flavobacteriales</taxon>
        <taxon>Flavobacteriaceae</taxon>
        <taxon>Kordia</taxon>
    </lineage>
</organism>
<protein>
    <submittedName>
        <fullName evidence="1">Uncharacterized protein</fullName>
    </submittedName>
</protein>
<dbReference type="KEGG" id="kan:IMCC3317_43370"/>
<gene>
    <name evidence="1" type="ORF">IMCC3317_43370</name>
</gene>